<comment type="similarity">
    <text evidence="1">Belongs to the universal stress protein A family.</text>
</comment>
<feature type="domain" description="UspA" evidence="2">
    <location>
        <begin position="163"/>
        <end position="296"/>
    </location>
</feature>
<dbReference type="EMBL" id="QQBC01000002">
    <property type="protein sequence ID" value="RDI68293.1"/>
    <property type="molecule type" value="Genomic_DNA"/>
</dbReference>
<evidence type="ECO:0000256" key="1">
    <source>
        <dbReference type="ARBA" id="ARBA00008791"/>
    </source>
</evidence>
<dbReference type="InterPro" id="IPR006015">
    <property type="entry name" value="Universal_stress_UspA"/>
</dbReference>
<name>A0A370IC69_9NOCA</name>
<dbReference type="PRINTS" id="PR01438">
    <property type="entry name" value="UNVRSLSTRESS"/>
</dbReference>
<evidence type="ECO:0000259" key="2">
    <source>
        <dbReference type="Pfam" id="PF00582"/>
    </source>
</evidence>
<evidence type="ECO:0000313" key="4">
    <source>
        <dbReference type="Proteomes" id="UP000254869"/>
    </source>
</evidence>
<proteinExistence type="inferred from homology"/>
<sequence>MTDRIASSTTDSRPILAAVDGSTAAYHAAAWAAMEAALHGRRLHLLTSVMLQTGFGPAPVLGGTNRDWFDIQGERVLTEAVRVVRAAVSDALDISTEITEAPVIPELLTRSSAVRMVVVGSRGLGAFGRALLGSVSSALIYHANCPVAVIHGSPATDPVLAGRPVLVGVDGGPNSMPAIEMALEEASLRKVGLVALHAWSDTSGLHRTEEALEAIREQEEARLADHLAGYAERCADVAVTRMLMHDNPVRSLVEAAENAQLLVVGSRGRGGFAGMLLGSTSAAVAQSVECPIVVVRGAV</sequence>
<evidence type="ECO:0000313" key="3">
    <source>
        <dbReference type="EMBL" id="RDI68293.1"/>
    </source>
</evidence>
<comment type="caution">
    <text evidence="3">The sequence shown here is derived from an EMBL/GenBank/DDBJ whole genome shotgun (WGS) entry which is preliminary data.</text>
</comment>
<organism evidence="3 4">
    <name type="scientific">Nocardia pseudobrasiliensis</name>
    <dbReference type="NCBI Taxonomy" id="45979"/>
    <lineage>
        <taxon>Bacteria</taxon>
        <taxon>Bacillati</taxon>
        <taxon>Actinomycetota</taxon>
        <taxon>Actinomycetes</taxon>
        <taxon>Mycobacteriales</taxon>
        <taxon>Nocardiaceae</taxon>
        <taxon>Nocardia</taxon>
    </lineage>
</organism>
<feature type="domain" description="UspA" evidence="2">
    <location>
        <begin position="13"/>
        <end position="151"/>
    </location>
</feature>
<dbReference type="PANTHER" id="PTHR31964">
    <property type="entry name" value="ADENINE NUCLEOTIDE ALPHA HYDROLASES-LIKE SUPERFAMILY PROTEIN"/>
    <property type="match status" value="1"/>
</dbReference>
<protein>
    <submittedName>
        <fullName evidence="3">Nucleotide-binding universal stress UspA family protein</fullName>
    </submittedName>
</protein>
<dbReference type="Gene3D" id="3.40.50.620">
    <property type="entry name" value="HUPs"/>
    <property type="match status" value="2"/>
</dbReference>
<dbReference type="SUPFAM" id="SSF52402">
    <property type="entry name" value="Adenine nucleotide alpha hydrolases-like"/>
    <property type="match status" value="2"/>
</dbReference>
<accession>A0A370IC69</accession>
<dbReference type="PANTHER" id="PTHR31964:SF113">
    <property type="entry name" value="USPA DOMAIN-CONTAINING PROTEIN"/>
    <property type="match status" value="1"/>
</dbReference>
<dbReference type="InterPro" id="IPR006016">
    <property type="entry name" value="UspA"/>
</dbReference>
<dbReference type="Pfam" id="PF00582">
    <property type="entry name" value="Usp"/>
    <property type="match status" value="2"/>
</dbReference>
<keyword evidence="4" id="KW-1185">Reference proteome</keyword>
<dbReference type="AlphaFoldDB" id="A0A370IC69"/>
<dbReference type="STRING" id="1210086.GCA_001613105_01270"/>
<dbReference type="InterPro" id="IPR014729">
    <property type="entry name" value="Rossmann-like_a/b/a_fold"/>
</dbReference>
<dbReference type="RefSeq" id="WP_067993158.1">
    <property type="nucleotide sequence ID" value="NZ_QQBC01000002.1"/>
</dbReference>
<dbReference type="Proteomes" id="UP000254869">
    <property type="component" value="Unassembled WGS sequence"/>
</dbReference>
<gene>
    <name evidence="3" type="ORF">DFR76_102694</name>
</gene>
<reference evidence="3 4" key="1">
    <citation type="submission" date="2018-07" db="EMBL/GenBank/DDBJ databases">
        <title>Genomic Encyclopedia of Type Strains, Phase IV (KMG-IV): sequencing the most valuable type-strain genomes for metagenomic binning, comparative biology and taxonomic classification.</title>
        <authorList>
            <person name="Goeker M."/>
        </authorList>
    </citation>
    <scope>NUCLEOTIDE SEQUENCE [LARGE SCALE GENOMIC DNA]</scope>
    <source>
        <strain evidence="3 4">DSM 44290</strain>
    </source>
</reference>